<comment type="caution">
    <text evidence="1">The sequence shown here is derived from an EMBL/GenBank/DDBJ whole genome shotgun (WGS) entry which is preliminary data.</text>
</comment>
<dbReference type="CDD" id="cd22231">
    <property type="entry name" value="RHH_NikR_HicB-like"/>
    <property type="match status" value="1"/>
</dbReference>
<evidence type="ECO:0008006" key="3">
    <source>
        <dbReference type="Google" id="ProtNLM"/>
    </source>
</evidence>
<dbReference type="OrthoDB" id="495748at2"/>
<dbReference type="InterPro" id="IPR010985">
    <property type="entry name" value="Ribbon_hlx_hlx"/>
</dbReference>
<gene>
    <name evidence="1" type="ORF">NIES80_19540</name>
</gene>
<name>A0A480AGP7_9CYAN</name>
<accession>A0A480AGP7</accession>
<evidence type="ECO:0000313" key="2">
    <source>
        <dbReference type="Proteomes" id="UP000299367"/>
    </source>
</evidence>
<dbReference type="GO" id="GO:0006355">
    <property type="term" value="P:regulation of DNA-templated transcription"/>
    <property type="evidence" value="ECO:0007669"/>
    <property type="project" value="InterPro"/>
</dbReference>
<organism evidence="1 2">
    <name type="scientific">Dolichospermum planctonicum</name>
    <dbReference type="NCBI Taxonomy" id="136072"/>
    <lineage>
        <taxon>Bacteria</taxon>
        <taxon>Bacillati</taxon>
        <taxon>Cyanobacteriota</taxon>
        <taxon>Cyanophyceae</taxon>
        <taxon>Nostocales</taxon>
        <taxon>Aphanizomenonaceae</taxon>
        <taxon>Dolichospermum</taxon>
    </lineage>
</organism>
<sequence>MAKISISLPDELLNYIDQKVDNRSALIESLLKQWQEQKQNKALAAACALVDELELGWEGEWQNIAITEWEASGS</sequence>
<dbReference type="Proteomes" id="UP000299367">
    <property type="component" value="Unassembled WGS sequence"/>
</dbReference>
<reference evidence="2" key="1">
    <citation type="submission" date="2019-02" db="EMBL/GenBank/DDBJ databases">
        <title>Draft genome sequence of Dolichospermum planctonicum NIES-80.</title>
        <authorList>
            <person name="Yamaguchi H."/>
            <person name="Suzuki S."/>
            <person name="Kawachi M."/>
        </authorList>
    </citation>
    <scope>NUCLEOTIDE SEQUENCE [LARGE SCALE GENOMIC DNA]</scope>
    <source>
        <strain evidence="2">NIES-80</strain>
    </source>
</reference>
<proteinExistence type="predicted"/>
<dbReference type="EMBL" id="BJCF01000018">
    <property type="protein sequence ID" value="GCL42251.1"/>
    <property type="molecule type" value="Genomic_DNA"/>
</dbReference>
<dbReference type="RefSeq" id="WP_137907884.1">
    <property type="nucleotide sequence ID" value="NZ_BJCF01000018.1"/>
</dbReference>
<evidence type="ECO:0000313" key="1">
    <source>
        <dbReference type="EMBL" id="GCL42251.1"/>
    </source>
</evidence>
<protein>
    <recommendedName>
        <fullName evidence="3">Ribbon-helix-helix protein CopG domain-containing protein</fullName>
    </recommendedName>
</protein>
<dbReference type="AlphaFoldDB" id="A0A480AGP7"/>
<dbReference type="SUPFAM" id="SSF47598">
    <property type="entry name" value="Ribbon-helix-helix"/>
    <property type="match status" value="1"/>
</dbReference>